<dbReference type="eggNOG" id="COG5589">
    <property type="taxonomic scope" value="Bacteria"/>
</dbReference>
<name>Q12JC1_SHEDO</name>
<accession>Q12JC1</accession>
<dbReference type="Proteomes" id="UP000001982">
    <property type="component" value="Chromosome"/>
</dbReference>
<sequence>MGMPMMTPQKYRFSPQLWQDCEQYYLVNTEHYLSLQDTYQVNVNLLLLAQYLDQQALFFNQQQWESLTACIELWENNVVQPYRKLRRLTKPHMDSTEYEKMLNVELIMERKSQQMLLQRLNQLQADGDASNINNYLSLFGLDETVVA</sequence>
<dbReference type="NCBIfam" id="TIGR02444">
    <property type="entry name" value="TIGR02444 family protein"/>
    <property type="match status" value="1"/>
</dbReference>
<organism evidence="1 2">
    <name type="scientific">Shewanella denitrificans (strain OS217 / ATCC BAA-1090 / DSM 15013)</name>
    <dbReference type="NCBI Taxonomy" id="318161"/>
    <lineage>
        <taxon>Bacteria</taxon>
        <taxon>Pseudomonadati</taxon>
        <taxon>Pseudomonadota</taxon>
        <taxon>Gammaproteobacteria</taxon>
        <taxon>Alteromonadales</taxon>
        <taxon>Shewanellaceae</taxon>
        <taxon>Shewanella</taxon>
    </lineage>
</organism>
<evidence type="ECO:0000313" key="1">
    <source>
        <dbReference type="EMBL" id="ABE56455.1"/>
    </source>
</evidence>
<dbReference type="InterPro" id="IPR012659">
    <property type="entry name" value="CHP02444"/>
</dbReference>
<reference evidence="1 2" key="1">
    <citation type="submission" date="2006-03" db="EMBL/GenBank/DDBJ databases">
        <title>Complete sequence of Shewanella denitrificans OS217.</title>
        <authorList>
            <consortium name="US DOE Joint Genome Institute"/>
            <person name="Copeland A."/>
            <person name="Lucas S."/>
            <person name="Lapidus A."/>
            <person name="Barry K."/>
            <person name="Detter J.C."/>
            <person name="Glavina del Rio T."/>
            <person name="Hammon N."/>
            <person name="Israni S."/>
            <person name="Dalin E."/>
            <person name="Tice H."/>
            <person name="Pitluck S."/>
            <person name="Brettin T."/>
            <person name="Bruce D."/>
            <person name="Han C."/>
            <person name="Tapia R."/>
            <person name="Gilna P."/>
            <person name="Kiss H."/>
            <person name="Schmutz J."/>
            <person name="Larimer F."/>
            <person name="Land M."/>
            <person name="Hauser L."/>
            <person name="Kyrpides N."/>
            <person name="Lykidis A."/>
            <person name="Richardson P."/>
        </authorList>
    </citation>
    <scope>NUCLEOTIDE SEQUENCE [LARGE SCALE GENOMIC DNA]</scope>
    <source>
        <strain evidence="2">OS217 / ATCC BAA-1090 / DSM 15013</strain>
    </source>
</reference>
<proteinExistence type="predicted"/>
<dbReference type="HOGENOM" id="CLU_1712034_0_0_6"/>
<protein>
    <recommendedName>
        <fullName evidence="3">TIGR02444 family protein</fullName>
    </recommendedName>
</protein>
<gene>
    <name evidence="1" type="ordered locus">Sden_3179</name>
</gene>
<dbReference type="AlphaFoldDB" id="Q12JC1"/>
<dbReference type="KEGG" id="sdn:Sden_3179"/>
<evidence type="ECO:0008006" key="3">
    <source>
        <dbReference type="Google" id="ProtNLM"/>
    </source>
</evidence>
<dbReference type="EMBL" id="CP000302">
    <property type="protein sequence ID" value="ABE56455.1"/>
    <property type="molecule type" value="Genomic_DNA"/>
</dbReference>
<dbReference type="Pfam" id="PF09523">
    <property type="entry name" value="DUF2390"/>
    <property type="match status" value="1"/>
</dbReference>
<evidence type="ECO:0000313" key="2">
    <source>
        <dbReference type="Proteomes" id="UP000001982"/>
    </source>
</evidence>
<keyword evidence="2" id="KW-1185">Reference proteome</keyword>
<dbReference type="RefSeq" id="WP_011497600.1">
    <property type="nucleotide sequence ID" value="NC_007954.1"/>
</dbReference>
<dbReference type="STRING" id="318161.Sden_3179"/>